<evidence type="ECO:0000313" key="1">
    <source>
        <dbReference type="EMBL" id="MFD2915150.1"/>
    </source>
</evidence>
<reference evidence="2" key="1">
    <citation type="journal article" date="2019" name="Int. J. Syst. Evol. Microbiol.">
        <title>The Global Catalogue of Microorganisms (GCM) 10K type strain sequencing project: providing services to taxonomists for standard genome sequencing and annotation.</title>
        <authorList>
            <consortium name="The Broad Institute Genomics Platform"/>
            <consortium name="The Broad Institute Genome Sequencing Center for Infectious Disease"/>
            <person name="Wu L."/>
            <person name="Ma J."/>
        </authorList>
    </citation>
    <scope>NUCLEOTIDE SEQUENCE [LARGE SCALE GENOMIC DNA]</scope>
    <source>
        <strain evidence="2">KCTC 32514</strain>
    </source>
</reference>
<name>A0ABW5ZQ72_9FLAO</name>
<dbReference type="Proteomes" id="UP001597548">
    <property type="component" value="Unassembled WGS sequence"/>
</dbReference>
<dbReference type="RefSeq" id="WP_194508636.1">
    <property type="nucleotide sequence ID" value="NZ_JADILU010000005.1"/>
</dbReference>
<sequence length="87" mass="10019">MKDNKTNFIEILKIEETTLSSNMVVLLKEYTDYSTEDLIYLINKFNTDKSVEIELVADIKECNQLASKLMDLNIGIGKTSFHEENNL</sequence>
<gene>
    <name evidence="1" type="ORF">ACFS29_05835</name>
</gene>
<comment type="caution">
    <text evidence="1">The sequence shown here is derived from an EMBL/GenBank/DDBJ whole genome shotgun (WGS) entry which is preliminary data.</text>
</comment>
<proteinExistence type="predicted"/>
<accession>A0ABW5ZQ72</accession>
<protein>
    <submittedName>
        <fullName evidence="1">Uncharacterized protein</fullName>
    </submittedName>
</protein>
<organism evidence="1 2">
    <name type="scientific">Psychroserpens luteus</name>
    <dbReference type="NCBI Taxonomy" id="1434066"/>
    <lineage>
        <taxon>Bacteria</taxon>
        <taxon>Pseudomonadati</taxon>
        <taxon>Bacteroidota</taxon>
        <taxon>Flavobacteriia</taxon>
        <taxon>Flavobacteriales</taxon>
        <taxon>Flavobacteriaceae</taxon>
        <taxon>Psychroserpens</taxon>
    </lineage>
</organism>
<dbReference type="EMBL" id="JBHUOS010000002">
    <property type="protein sequence ID" value="MFD2915150.1"/>
    <property type="molecule type" value="Genomic_DNA"/>
</dbReference>
<evidence type="ECO:0000313" key="2">
    <source>
        <dbReference type="Proteomes" id="UP001597548"/>
    </source>
</evidence>
<keyword evidence="2" id="KW-1185">Reference proteome</keyword>